<evidence type="ECO:0000313" key="1">
    <source>
        <dbReference type="EMBL" id="KKN17546.1"/>
    </source>
</evidence>
<protein>
    <submittedName>
        <fullName evidence="1">Uncharacterized protein</fullName>
    </submittedName>
</protein>
<organism evidence="1">
    <name type="scientific">marine sediment metagenome</name>
    <dbReference type="NCBI Taxonomy" id="412755"/>
    <lineage>
        <taxon>unclassified sequences</taxon>
        <taxon>metagenomes</taxon>
        <taxon>ecological metagenomes</taxon>
    </lineage>
</organism>
<comment type="caution">
    <text evidence="1">The sequence shown here is derived from an EMBL/GenBank/DDBJ whole genome shotgun (WGS) entry which is preliminary data.</text>
</comment>
<sequence length="92" mass="11133">MDEQERVKEIRDEIFRLALKSPDIETMHWYMWLDECFENDEFHPDELGRIKWRCMVLDWKGEPVNQLNWEIDALVKKMGYDLNDIKTGVDNG</sequence>
<dbReference type="AlphaFoldDB" id="A0A0F9QWN5"/>
<reference evidence="1" key="1">
    <citation type="journal article" date="2015" name="Nature">
        <title>Complex archaea that bridge the gap between prokaryotes and eukaryotes.</title>
        <authorList>
            <person name="Spang A."/>
            <person name="Saw J.H."/>
            <person name="Jorgensen S.L."/>
            <person name="Zaremba-Niedzwiedzka K."/>
            <person name="Martijn J."/>
            <person name="Lind A.E."/>
            <person name="van Eijk R."/>
            <person name="Schleper C."/>
            <person name="Guy L."/>
            <person name="Ettema T.J."/>
        </authorList>
    </citation>
    <scope>NUCLEOTIDE SEQUENCE</scope>
</reference>
<accession>A0A0F9QWN5</accession>
<gene>
    <name evidence="1" type="ORF">LCGC14_0964710</name>
</gene>
<proteinExistence type="predicted"/>
<name>A0A0F9QWN5_9ZZZZ</name>
<dbReference type="EMBL" id="LAZR01003509">
    <property type="protein sequence ID" value="KKN17546.1"/>
    <property type="molecule type" value="Genomic_DNA"/>
</dbReference>